<dbReference type="InterPro" id="IPR000326">
    <property type="entry name" value="PAP2/HPO"/>
</dbReference>
<gene>
    <name evidence="3" type="ORF">GCM10011613_04700</name>
</gene>
<dbReference type="SUPFAM" id="SSF48317">
    <property type="entry name" value="Acid phosphatase/Vanadium-dependent haloperoxidase"/>
    <property type="match status" value="1"/>
</dbReference>
<keyword evidence="1" id="KW-1133">Transmembrane helix</keyword>
<keyword evidence="1" id="KW-0812">Transmembrane</keyword>
<evidence type="ECO:0000313" key="3">
    <source>
        <dbReference type="EMBL" id="GGY64026.1"/>
    </source>
</evidence>
<organism evidence="3 4">
    <name type="scientific">Cellvibrio zantedeschiae</name>
    <dbReference type="NCBI Taxonomy" id="1237077"/>
    <lineage>
        <taxon>Bacteria</taxon>
        <taxon>Pseudomonadati</taxon>
        <taxon>Pseudomonadota</taxon>
        <taxon>Gammaproteobacteria</taxon>
        <taxon>Cellvibrionales</taxon>
        <taxon>Cellvibrionaceae</taxon>
        <taxon>Cellvibrio</taxon>
    </lineage>
</organism>
<proteinExistence type="predicted"/>
<sequence>MITQDSRLFWRNHLIIPLTIFIALTTSIGLSDLNIKLADALYAWEGGHWALKNAWVTRALIHETGKHISLSIALLSLIALITTYIKPQLVKYQRELLYLVCAAAGSSGLITVLKGISHVSCPWDFIRYGGDLPYQTILTQIIHTSGSGCFPAGHASGGYAWLAFYFLGVHRNSSWRWAGLAFALGVGLVFGISQQLRGAHFISHDVWTLGICWFFSLFMYKLMLLDKVSVR</sequence>
<keyword evidence="4" id="KW-1185">Reference proteome</keyword>
<protein>
    <submittedName>
        <fullName evidence="3">Membrane protein</fullName>
    </submittedName>
</protein>
<feature type="domain" description="Phosphatidic acid phosphatase type 2/haloperoxidase" evidence="2">
    <location>
        <begin position="96"/>
        <end position="223"/>
    </location>
</feature>
<keyword evidence="1" id="KW-0472">Membrane</keyword>
<dbReference type="CDD" id="cd03396">
    <property type="entry name" value="PAP2_like_6"/>
    <property type="match status" value="1"/>
</dbReference>
<dbReference type="Proteomes" id="UP000619761">
    <property type="component" value="Unassembled WGS sequence"/>
</dbReference>
<dbReference type="EMBL" id="BMYZ01000001">
    <property type="protein sequence ID" value="GGY64026.1"/>
    <property type="molecule type" value="Genomic_DNA"/>
</dbReference>
<reference evidence="4" key="1">
    <citation type="journal article" date="2019" name="Int. J. Syst. Evol. Microbiol.">
        <title>The Global Catalogue of Microorganisms (GCM) 10K type strain sequencing project: providing services to taxonomists for standard genome sequencing and annotation.</title>
        <authorList>
            <consortium name="The Broad Institute Genomics Platform"/>
            <consortium name="The Broad Institute Genome Sequencing Center for Infectious Disease"/>
            <person name="Wu L."/>
            <person name="Ma J."/>
        </authorList>
    </citation>
    <scope>NUCLEOTIDE SEQUENCE [LARGE SCALE GENOMIC DNA]</scope>
    <source>
        <strain evidence="4">KCTC 32239</strain>
    </source>
</reference>
<dbReference type="RefSeq" id="WP_189415728.1">
    <property type="nucleotide sequence ID" value="NZ_BMYZ01000001.1"/>
</dbReference>
<accession>A0ABQ3AQY2</accession>
<evidence type="ECO:0000259" key="2">
    <source>
        <dbReference type="Pfam" id="PF01569"/>
    </source>
</evidence>
<dbReference type="Pfam" id="PF01569">
    <property type="entry name" value="PAP2"/>
    <property type="match status" value="1"/>
</dbReference>
<evidence type="ECO:0000313" key="4">
    <source>
        <dbReference type="Proteomes" id="UP000619761"/>
    </source>
</evidence>
<dbReference type="InterPro" id="IPR036938">
    <property type="entry name" value="PAP2/HPO_sf"/>
</dbReference>
<feature type="transmembrane region" description="Helical" evidence="1">
    <location>
        <begin position="68"/>
        <end position="85"/>
    </location>
</feature>
<feature type="transmembrane region" description="Helical" evidence="1">
    <location>
        <begin position="12"/>
        <end position="30"/>
    </location>
</feature>
<evidence type="ECO:0000256" key="1">
    <source>
        <dbReference type="SAM" id="Phobius"/>
    </source>
</evidence>
<feature type="transmembrane region" description="Helical" evidence="1">
    <location>
        <begin position="206"/>
        <end position="225"/>
    </location>
</feature>
<feature type="transmembrane region" description="Helical" evidence="1">
    <location>
        <begin position="97"/>
        <end position="116"/>
    </location>
</feature>
<feature type="transmembrane region" description="Helical" evidence="1">
    <location>
        <begin position="175"/>
        <end position="194"/>
    </location>
</feature>
<name>A0ABQ3AQY2_9GAMM</name>
<comment type="caution">
    <text evidence="3">The sequence shown here is derived from an EMBL/GenBank/DDBJ whole genome shotgun (WGS) entry which is preliminary data.</text>
</comment>